<dbReference type="Pfam" id="PF02817">
    <property type="entry name" value="E3_binding"/>
    <property type="match status" value="1"/>
</dbReference>
<dbReference type="RefSeq" id="XP_067759596.1">
    <property type="nucleotide sequence ID" value="XM_067903286.1"/>
</dbReference>
<dbReference type="Gene3D" id="3.30.559.10">
    <property type="entry name" value="Chloramphenicol acetyltransferase-like domain"/>
    <property type="match status" value="1"/>
</dbReference>
<evidence type="ECO:0000259" key="11">
    <source>
        <dbReference type="PROSITE" id="PS50968"/>
    </source>
</evidence>
<name>A0A836LKZ9_9TRYP</name>
<keyword evidence="5 9" id="KW-0450">Lipoyl</keyword>
<dbReference type="OrthoDB" id="202158at2759"/>
<evidence type="ECO:0000256" key="4">
    <source>
        <dbReference type="ARBA" id="ARBA00022679"/>
    </source>
</evidence>
<dbReference type="InterPro" id="IPR003016">
    <property type="entry name" value="2-oxoA_DH_lipoyl-BS"/>
</dbReference>
<dbReference type="EC" id="2.3.1.-" evidence="9"/>
<evidence type="ECO:0000259" key="12">
    <source>
        <dbReference type="PROSITE" id="PS51826"/>
    </source>
</evidence>
<dbReference type="Gene3D" id="2.40.50.100">
    <property type="match status" value="1"/>
</dbReference>
<evidence type="ECO:0000256" key="10">
    <source>
        <dbReference type="SAM" id="MobiDB-lite"/>
    </source>
</evidence>
<comment type="cofactor">
    <cofactor evidence="1 9">
        <name>(R)-lipoate</name>
        <dbReference type="ChEBI" id="CHEBI:83088"/>
    </cofactor>
</comment>
<dbReference type="SUPFAM" id="SSF47005">
    <property type="entry name" value="Peripheral subunit-binding domain of 2-oxo acid dehydrogenase complex"/>
    <property type="match status" value="1"/>
</dbReference>
<dbReference type="SUPFAM" id="SSF51230">
    <property type="entry name" value="Single hybrid motif"/>
    <property type="match status" value="1"/>
</dbReference>
<dbReference type="InterPro" id="IPR050743">
    <property type="entry name" value="2-oxoacid_DH_E2_comp"/>
</dbReference>
<evidence type="ECO:0000313" key="13">
    <source>
        <dbReference type="EMBL" id="KAG5511384.1"/>
    </source>
</evidence>
<evidence type="ECO:0000256" key="6">
    <source>
        <dbReference type="ARBA" id="ARBA00022946"/>
    </source>
</evidence>
<organism evidence="13 14">
    <name type="scientific">Porcisia hertigi</name>
    <dbReference type="NCBI Taxonomy" id="2761500"/>
    <lineage>
        <taxon>Eukaryota</taxon>
        <taxon>Discoba</taxon>
        <taxon>Euglenozoa</taxon>
        <taxon>Kinetoplastea</taxon>
        <taxon>Metakinetoplastina</taxon>
        <taxon>Trypanosomatida</taxon>
        <taxon>Trypanosomatidae</taxon>
        <taxon>Leishmaniinae</taxon>
        <taxon>Porcisia</taxon>
    </lineage>
</organism>
<evidence type="ECO:0000256" key="2">
    <source>
        <dbReference type="ARBA" id="ARBA00004305"/>
    </source>
</evidence>
<dbReference type="GO" id="GO:0005759">
    <property type="term" value="C:mitochondrial matrix"/>
    <property type="evidence" value="ECO:0007669"/>
    <property type="project" value="UniProtKB-SubCell"/>
</dbReference>
<dbReference type="PROSITE" id="PS51826">
    <property type="entry name" value="PSBD"/>
    <property type="match status" value="1"/>
</dbReference>
<dbReference type="FunFam" id="3.30.559.10:FF:000007">
    <property type="entry name" value="Dihydrolipoamide acetyltransferase component of pyruvate dehydrogenase complex"/>
    <property type="match status" value="1"/>
</dbReference>
<dbReference type="CDD" id="cd06849">
    <property type="entry name" value="lipoyl_domain"/>
    <property type="match status" value="1"/>
</dbReference>
<evidence type="ECO:0000256" key="7">
    <source>
        <dbReference type="ARBA" id="ARBA00023128"/>
    </source>
</evidence>
<dbReference type="InterPro" id="IPR004167">
    <property type="entry name" value="PSBD"/>
</dbReference>
<feature type="domain" description="Lipoyl-binding" evidence="11">
    <location>
        <begin position="47"/>
        <end position="122"/>
    </location>
</feature>
<dbReference type="InterPro" id="IPR036625">
    <property type="entry name" value="E3-bd_dom_sf"/>
</dbReference>
<dbReference type="InterPro" id="IPR023213">
    <property type="entry name" value="CAT-like_dom_sf"/>
</dbReference>
<keyword evidence="7" id="KW-0496">Mitochondrion</keyword>
<dbReference type="Pfam" id="PF00198">
    <property type="entry name" value="2-oxoacid_dh"/>
    <property type="match status" value="1"/>
</dbReference>
<dbReference type="KEGG" id="phet:94293363"/>
<dbReference type="Pfam" id="PF00364">
    <property type="entry name" value="Biotin_lipoyl"/>
    <property type="match status" value="1"/>
</dbReference>
<proteinExistence type="inferred from homology"/>
<dbReference type="SUPFAM" id="SSF52777">
    <property type="entry name" value="CoA-dependent acyltransferases"/>
    <property type="match status" value="1"/>
</dbReference>
<dbReference type="GO" id="GO:0031405">
    <property type="term" value="F:lipoic acid binding"/>
    <property type="evidence" value="ECO:0007669"/>
    <property type="project" value="TreeGrafter"/>
</dbReference>
<comment type="caution">
    <text evidence="13">The sequence shown here is derived from an EMBL/GenBank/DDBJ whole genome shotgun (WGS) entry which is preliminary data.</text>
</comment>
<dbReference type="Gene3D" id="4.10.320.10">
    <property type="entry name" value="E3-binding domain"/>
    <property type="match status" value="1"/>
</dbReference>
<dbReference type="InterPro" id="IPR001078">
    <property type="entry name" value="2-oxoacid_DH_actylTfrase"/>
</dbReference>
<dbReference type="PANTHER" id="PTHR43178">
    <property type="entry name" value="DIHYDROLIPOAMIDE ACETYLTRANSFERASE COMPONENT OF PYRUVATE DEHYDROGENASE COMPLEX"/>
    <property type="match status" value="1"/>
</dbReference>
<feature type="compositionally biased region" description="Low complexity" evidence="10">
    <location>
        <begin position="135"/>
        <end position="161"/>
    </location>
</feature>
<dbReference type="AlphaFoldDB" id="A0A836LKZ9"/>
<dbReference type="InterPro" id="IPR000089">
    <property type="entry name" value="Biotin_lipoyl"/>
</dbReference>
<evidence type="ECO:0000313" key="14">
    <source>
        <dbReference type="Proteomes" id="UP000674318"/>
    </source>
</evidence>
<keyword evidence="8 9" id="KW-0012">Acyltransferase</keyword>
<dbReference type="FunFam" id="2.40.50.100:FF:000013">
    <property type="entry name" value="Dihydrolipoamide acetyltransferase component of pyruvate dehydrogenase complex"/>
    <property type="match status" value="1"/>
</dbReference>
<evidence type="ECO:0000256" key="3">
    <source>
        <dbReference type="ARBA" id="ARBA00007317"/>
    </source>
</evidence>
<protein>
    <recommendedName>
        <fullName evidence="9">Dihydrolipoamide acetyltransferase component of pyruvate dehydrogenase complex</fullName>
        <ecNumber evidence="9">2.3.1.-</ecNumber>
    </recommendedName>
</protein>
<keyword evidence="4 9" id="KW-0808">Transferase</keyword>
<accession>A0A836LKZ9</accession>
<evidence type="ECO:0000256" key="5">
    <source>
        <dbReference type="ARBA" id="ARBA00022823"/>
    </source>
</evidence>
<dbReference type="InterPro" id="IPR011053">
    <property type="entry name" value="Single_hybrid_motif"/>
</dbReference>
<dbReference type="GO" id="GO:0016407">
    <property type="term" value="F:acetyltransferase activity"/>
    <property type="evidence" value="ECO:0007669"/>
    <property type="project" value="TreeGrafter"/>
</dbReference>
<comment type="similarity">
    <text evidence="3 9">Belongs to the 2-oxoacid dehydrogenase family.</text>
</comment>
<dbReference type="PANTHER" id="PTHR43178:SF5">
    <property type="entry name" value="LIPOAMIDE ACYLTRANSFERASE COMPONENT OF BRANCHED-CHAIN ALPHA-KETO ACID DEHYDROGENASE COMPLEX, MITOCHONDRIAL"/>
    <property type="match status" value="1"/>
</dbReference>
<keyword evidence="6" id="KW-0809">Transit peptide</keyword>
<reference evidence="13 14" key="1">
    <citation type="submission" date="2021-02" db="EMBL/GenBank/DDBJ databases">
        <title>Porcisia hertigi Genome sequencing and assembly.</title>
        <authorList>
            <person name="Almutairi H."/>
            <person name="Gatherer D."/>
        </authorList>
    </citation>
    <scope>NUCLEOTIDE SEQUENCE [LARGE SCALE GENOMIC DNA]</scope>
    <source>
        <strain evidence="13 14">C119</strain>
    </source>
</reference>
<dbReference type="EMBL" id="JAFJZO010000005">
    <property type="protein sequence ID" value="KAG5511384.1"/>
    <property type="molecule type" value="Genomic_DNA"/>
</dbReference>
<feature type="region of interest" description="Disordered" evidence="10">
    <location>
        <begin position="133"/>
        <end position="165"/>
    </location>
</feature>
<evidence type="ECO:0000256" key="9">
    <source>
        <dbReference type="RuleBase" id="RU003423"/>
    </source>
</evidence>
<comment type="subcellular location">
    <subcellularLocation>
        <location evidence="2">Mitochondrion matrix</location>
    </subcellularLocation>
</comment>
<sequence length="477" mass="50478">MLAASRWVHRRIGAAAGVATVAHRHGWDYTSSQRCFFATTCALRGSLIPYKLADIGEGITEVHVLNVHVKPGDLIEEFDPICEVQSDKATVDITSRYAGVVKAVYLQPGATAKVGSVMLDIVQEDLNGAAQVAPSLHSVSSPSSKTTSSTQRASSPSQPSSDVLSGKVLATPATRYLARENKVDLARVPPTGKGGRVTKGDVLQFMAAGTSEAVPPSYSRAAPAAATASAGTFVSGLATEAGDTVVPITGVRSGMVKTMNQAASIPTFTFSEEYELSRLMAVRGLLKDVVKARSHGKAQLSFMPFFLKAASIALQQHPDINAHCPADCSALVCKAAHNIGFAMDTPNGLIVPVVTHVELKSILDIAMDMQTLIERGKHNKLTTQDMAGGTFTLSNIGAIGATTTKPVLLPPQVAIGAIGRLQSLPRFDANGNVYAANIVCISFTADHRVIDGASMVRFANTYKELLENPERMLVDLR</sequence>
<evidence type="ECO:0000256" key="1">
    <source>
        <dbReference type="ARBA" id="ARBA00001938"/>
    </source>
</evidence>
<keyword evidence="14" id="KW-1185">Reference proteome</keyword>
<dbReference type="GeneID" id="94293363"/>
<gene>
    <name evidence="13" type="ORF">JKF63_07347</name>
</gene>
<feature type="domain" description="Peripheral subunit-binding (PSBD)" evidence="12">
    <location>
        <begin position="169"/>
        <end position="206"/>
    </location>
</feature>
<evidence type="ECO:0000256" key="8">
    <source>
        <dbReference type="ARBA" id="ARBA00023315"/>
    </source>
</evidence>
<dbReference type="PROSITE" id="PS00189">
    <property type="entry name" value="LIPOYL"/>
    <property type="match status" value="1"/>
</dbReference>
<dbReference type="Proteomes" id="UP000674318">
    <property type="component" value="Unassembled WGS sequence"/>
</dbReference>
<dbReference type="PROSITE" id="PS50968">
    <property type="entry name" value="BIOTINYL_LIPOYL"/>
    <property type="match status" value="1"/>
</dbReference>